<feature type="domain" description="Phage terminase large subunit C-terminal" evidence="2">
    <location>
        <begin position="238"/>
        <end position="382"/>
    </location>
</feature>
<accession>A0A8S5QJ08</accession>
<dbReference type="Pfam" id="PF04466">
    <property type="entry name" value="Terminase_3"/>
    <property type="match status" value="1"/>
</dbReference>
<dbReference type="NCBIfam" id="TIGR01547">
    <property type="entry name" value="phage_term_2"/>
    <property type="match status" value="1"/>
</dbReference>
<dbReference type="EMBL" id="BK015663">
    <property type="protein sequence ID" value="DAE18777.1"/>
    <property type="molecule type" value="Genomic_DNA"/>
</dbReference>
<dbReference type="Pfam" id="PF17288">
    <property type="entry name" value="Terminase_3C"/>
    <property type="match status" value="1"/>
</dbReference>
<protein>
    <submittedName>
        <fullName evidence="3">Large terminase</fullName>
    </submittedName>
</protein>
<dbReference type="InterPro" id="IPR027417">
    <property type="entry name" value="P-loop_NTPase"/>
</dbReference>
<dbReference type="InterPro" id="IPR035412">
    <property type="entry name" value="Terminase_L_N"/>
</dbReference>
<organism evidence="3">
    <name type="scientific">Myoviridae sp. ctK7P4</name>
    <dbReference type="NCBI Taxonomy" id="2825080"/>
    <lineage>
        <taxon>Viruses</taxon>
        <taxon>Duplodnaviria</taxon>
        <taxon>Heunggongvirae</taxon>
        <taxon>Uroviricota</taxon>
        <taxon>Caudoviricetes</taxon>
    </lineage>
</organism>
<evidence type="ECO:0000259" key="1">
    <source>
        <dbReference type="Pfam" id="PF04466"/>
    </source>
</evidence>
<sequence length="398" mass="45877">MADPFREIWRPHRYKVFYGGRGSGKSWAVAQALMVMCDMANIRILCCREIQNSIKDSSYQILRDTAERLGISGRFSFLESEIRHKLTGSRFIFKGLLRNEQSVKSTEGIDICWVEEAQTVSESSWEVLIPTVRKQGSEIWVTFNPLNADDPTTKRFIENPPPEAYVRKINFDENPHFPPELRAEMEHDKAVDFEKYLHIWEGFPRTVSDAQVFKGRYSVESFPDDLWKKADRLFFGADFGFARDPSTLIRCFMYDGKLYIDYEAYAVGVEIDELPAFYRTVPEVDNWPIHADAARPETISYLANRANPPFRISAASKWQGSIEDGVAYLKSFEKIIVHPRCKHTADEFRLYSYKVDKTTGEVLSVFVDKNNHAIDGIRYALDGYITKPGLSKWARLAQ</sequence>
<dbReference type="Gene3D" id="3.30.420.280">
    <property type="match status" value="1"/>
</dbReference>
<dbReference type="InterPro" id="IPR052380">
    <property type="entry name" value="Viral_DNA_packaging_terminase"/>
</dbReference>
<dbReference type="Gene3D" id="3.40.50.300">
    <property type="entry name" value="P-loop containing nucleotide triphosphate hydrolases"/>
    <property type="match status" value="1"/>
</dbReference>
<proteinExistence type="predicted"/>
<feature type="domain" description="Phage terminase large subunit N-terminal" evidence="1">
    <location>
        <begin position="12"/>
        <end position="202"/>
    </location>
</feature>
<dbReference type="InterPro" id="IPR035413">
    <property type="entry name" value="Terminase_L_C"/>
</dbReference>
<name>A0A8S5QJ08_9CAUD</name>
<evidence type="ECO:0000313" key="3">
    <source>
        <dbReference type="EMBL" id="DAE18777.1"/>
    </source>
</evidence>
<reference evidence="3" key="1">
    <citation type="journal article" date="2021" name="Proc. Natl. Acad. Sci. U.S.A.">
        <title>A Catalog of Tens of Thousands of Viruses from Human Metagenomes Reveals Hidden Associations with Chronic Diseases.</title>
        <authorList>
            <person name="Tisza M.J."/>
            <person name="Buck C.B."/>
        </authorList>
    </citation>
    <scope>NUCLEOTIDE SEQUENCE</scope>
    <source>
        <strain evidence="3">CtK7P4</strain>
    </source>
</reference>
<dbReference type="PANTHER" id="PTHR39184">
    <property type="match status" value="1"/>
</dbReference>
<evidence type="ECO:0000259" key="2">
    <source>
        <dbReference type="Pfam" id="PF17288"/>
    </source>
</evidence>
<dbReference type="PANTHER" id="PTHR39184:SF1">
    <property type="entry name" value="PBSX PHAGE TERMINASE LARGE SUBUNIT"/>
    <property type="match status" value="1"/>
</dbReference>
<dbReference type="InterPro" id="IPR006437">
    <property type="entry name" value="Phage_terminase_lsu"/>
</dbReference>